<accession>A0A4Z2IG56</accession>
<feature type="region of interest" description="Disordered" evidence="1">
    <location>
        <begin position="1"/>
        <end position="25"/>
    </location>
</feature>
<proteinExistence type="predicted"/>
<name>A0A4Z2IG56_9TELE</name>
<dbReference type="Proteomes" id="UP000314294">
    <property type="component" value="Unassembled WGS sequence"/>
</dbReference>
<sequence length="86" mass="8910">MSDIGTWQASQLETPLPSCPTTGADATHRIVAAHTGNTAAPTSSTSSTSDSTHCVLLPHLLSTNRTSLAADIHGNISLALKRDELS</sequence>
<dbReference type="AlphaFoldDB" id="A0A4Z2IG56"/>
<evidence type="ECO:0000256" key="1">
    <source>
        <dbReference type="SAM" id="MobiDB-lite"/>
    </source>
</evidence>
<dbReference type="EMBL" id="SRLO01000095">
    <property type="protein sequence ID" value="TNN76282.1"/>
    <property type="molecule type" value="Genomic_DNA"/>
</dbReference>
<evidence type="ECO:0000313" key="3">
    <source>
        <dbReference type="Proteomes" id="UP000314294"/>
    </source>
</evidence>
<organism evidence="2 3">
    <name type="scientific">Liparis tanakae</name>
    <name type="common">Tanaka's snailfish</name>
    <dbReference type="NCBI Taxonomy" id="230148"/>
    <lineage>
        <taxon>Eukaryota</taxon>
        <taxon>Metazoa</taxon>
        <taxon>Chordata</taxon>
        <taxon>Craniata</taxon>
        <taxon>Vertebrata</taxon>
        <taxon>Euteleostomi</taxon>
        <taxon>Actinopterygii</taxon>
        <taxon>Neopterygii</taxon>
        <taxon>Teleostei</taxon>
        <taxon>Neoteleostei</taxon>
        <taxon>Acanthomorphata</taxon>
        <taxon>Eupercaria</taxon>
        <taxon>Perciformes</taxon>
        <taxon>Cottioidei</taxon>
        <taxon>Cottales</taxon>
        <taxon>Liparidae</taxon>
        <taxon>Liparis</taxon>
    </lineage>
</organism>
<reference evidence="2 3" key="1">
    <citation type="submission" date="2019-03" db="EMBL/GenBank/DDBJ databases">
        <title>First draft genome of Liparis tanakae, snailfish: a comprehensive survey of snailfish specific genes.</title>
        <authorList>
            <person name="Kim W."/>
            <person name="Song I."/>
            <person name="Jeong J.-H."/>
            <person name="Kim D."/>
            <person name="Kim S."/>
            <person name="Ryu S."/>
            <person name="Song J.Y."/>
            <person name="Lee S.K."/>
        </authorList>
    </citation>
    <scope>NUCLEOTIDE SEQUENCE [LARGE SCALE GENOMIC DNA]</scope>
    <source>
        <tissue evidence="2">Muscle</tissue>
    </source>
</reference>
<feature type="compositionally biased region" description="Polar residues" evidence="1">
    <location>
        <begin position="1"/>
        <end position="13"/>
    </location>
</feature>
<gene>
    <name evidence="2" type="ORF">EYF80_013570</name>
</gene>
<comment type="caution">
    <text evidence="2">The sequence shown here is derived from an EMBL/GenBank/DDBJ whole genome shotgun (WGS) entry which is preliminary data.</text>
</comment>
<keyword evidence="3" id="KW-1185">Reference proteome</keyword>
<dbReference type="OrthoDB" id="10570614at2759"/>
<evidence type="ECO:0000313" key="2">
    <source>
        <dbReference type="EMBL" id="TNN76282.1"/>
    </source>
</evidence>
<protein>
    <submittedName>
        <fullName evidence="2">Uncharacterized protein</fullName>
    </submittedName>
</protein>